<feature type="domain" description="Aspartate/ornithine carbamoyltransferase Asp/Orn-binding" evidence="8">
    <location>
        <begin position="146"/>
        <end position="285"/>
    </location>
</feature>
<feature type="binding site" evidence="7">
    <location>
        <position position="49"/>
    </location>
    <ligand>
        <name>carbamoyl phosphate</name>
        <dbReference type="ChEBI" id="CHEBI:58228"/>
    </ligand>
</feature>
<sequence length="307" mass="34676">MNLFKMDDLTNRDLHGLLDLAQKFKNNEIDGSHLSDKTGALLFYEPSTRTKLSFEMACHKLGIQLLAFSKETSSVTKGESLYDTVKTIEALGADFVVIRHPEEQYYKQLEGVNIPIINGGDGSGEHPSQCLLDLMTIKEQFSKFQDLNVTICGDIKHSRVAKSNAHALSRLGANVRLAAKEEWQDPELPYPYVTLDDVLSDTDVLMLLRVQAERHDEQSYDENSYLKKYGLTMERESLLPESSIIMHPAPINRGVEIDSSLVESSKSKIFTQMENGVYIRQAIIYNVLHKGGALYENINQKYQATRN</sequence>
<evidence type="ECO:0000313" key="11">
    <source>
        <dbReference type="Proteomes" id="UP000321440"/>
    </source>
</evidence>
<dbReference type="GO" id="GO:0005829">
    <property type="term" value="C:cytosol"/>
    <property type="evidence" value="ECO:0007669"/>
    <property type="project" value="TreeGrafter"/>
</dbReference>
<dbReference type="PANTHER" id="PTHR45753:SF6">
    <property type="entry name" value="ASPARTATE CARBAMOYLTRANSFERASE"/>
    <property type="match status" value="1"/>
</dbReference>
<dbReference type="PRINTS" id="PR00100">
    <property type="entry name" value="AOTCASE"/>
</dbReference>
<dbReference type="GO" id="GO:0006520">
    <property type="term" value="P:amino acid metabolic process"/>
    <property type="evidence" value="ECO:0007669"/>
    <property type="project" value="InterPro"/>
</dbReference>
<evidence type="ECO:0000256" key="4">
    <source>
        <dbReference type="ARBA" id="ARBA00022975"/>
    </source>
</evidence>
<dbReference type="InterPro" id="IPR006130">
    <property type="entry name" value="Asp/Orn_carbamoylTrfase"/>
</dbReference>
<dbReference type="NCBIfam" id="TIGR00670">
    <property type="entry name" value="asp_carb_tr"/>
    <property type="match status" value="1"/>
</dbReference>
<feature type="binding site" evidence="7">
    <location>
        <position position="250"/>
    </location>
    <ligand>
        <name>carbamoyl phosphate</name>
        <dbReference type="ChEBI" id="CHEBI:58228"/>
    </ligand>
</feature>
<dbReference type="EMBL" id="BJYA01000002">
    <property type="protein sequence ID" value="GEN44842.1"/>
    <property type="molecule type" value="Genomic_DNA"/>
</dbReference>
<keyword evidence="4 7" id="KW-0665">Pyrimidine biosynthesis</keyword>
<feature type="binding site" evidence="7">
    <location>
        <position position="77"/>
    </location>
    <ligand>
        <name>L-aspartate</name>
        <dbReference type="ChEBI" id="CHEBI:29991"/>
    </ligand>
</feature>
<dbReference type="Pfam" id="PF00185">
    <property type="entry name" value="OTCace"/>
    <property type="match status" value="1"/>
</dbReference>
<feature type="binding site" evidence="7">
    <location>
        <position position="126"/>
    </location>
    <ligand>
        <name>carbamoyl phosphate</name>
        <dbReference type="ChEBI" id="CHEBI:58228"/>
    </ligand>
</feature>
<comment type="function">
    <text evidence="5 7">Catalyzes the condensation of carbamoyl phosphate and aspartate to form carbamoyl aspartate and inorganic phosphate, the committed step in the de novo pyrimidine nucleotide biosynthesis pathway.</text>
</comment>
<dbReference type="PROSITE" id="PS00097">
    <property type="entry name" value="CARBAMOYLTRANSFERASE"/>
    <property type="match status" value="1"/>
</dbReference>
<feature type="binding site" evidence="7">
    <location>
        <position position="50"/>
    </location>
    <ligand>
        <name>carbamoyl phosphate</name>
        <dbReference type="ChEBI" id="CHEBI:58228"/>
    </ligand>
</feature>
<dbReference type="FunFam" id="3.40.50.1370:FF:000011">
    <property type="entry name" value="Aspartate carbamoyltransferase"/>
    <property type="match status" value="1"/>
</dbReference>
<evidence type="ECO:0000313" key="10">
    <source>
        <dbReference type="EMBL" id="GEN44842.1"/>
    </source>
</evidence>
<protein>
    <recommendedName>
        <fullName evidence="7">Aspartate carbamoyltransferase</fullName>
        <ecNumber evidence="7">2.1.3.2</ecNumber>
    </recommendedName>
    <alternativeName>
        <fullName evidence="7">Aspartate transcarbamylase</fullName>
        <shortName evidence="7">ATCase</shortName>
    </alternativeName>
</protein>
<feature type="binding site" evidence="7">
    <location>
        <position position="249"/>
    </location>
    <ligand>
        <name>carbamoyl phosphate</name>
        <dbReference type="ChEBI" id="CHEBI:58228"/>
    </ligand>
</feature>
<evidence type="ECO:0000259" key="8">
    <source>
        <dbReference type="Pfam" id="PF00185"/>
    </source>
</evidence>
<comment type="pathway">
    <text evidence="1 7">Pyrimidine metabolism; UMP biosynthesis via de novo pathway; (S)-dihydroorotate from bicarbonate: step 2/3.</text>
</comment>
<evidence type="ECO:0000256" key="6">
    <source>
        <dbReference type="ARBA" id="ARBA00048859"/>
    </source>
</evidence>
<feature type="domain" description="Aspartate/ornithine carbamoyltransferase carbamoyl-P binding" evidence="9">
    <location>
        <begin position="2"/>
        <end position="139"/>
    </location>
</feature>
<feature type="binding site" evidence="7">
    <location>
        <position position="209"/>
    </location>
    <ligand>
        <name>L-aspartate</name>
        <dbReference type="ChEBI" id="CHEBI:29991"/>
    </ligand>
</feature>
<dbReference type="PRINTS" id="PR00101">
    <property type="entry name" value="ATCASE"/>
</dbReference>
<dbReference type="SUPFAM" id="SSF53671">
    <property type="entry name" value="Aspartate/ornithine carbamoyltransferase"/>
    <property type="match status" value="1"/>
</dbReference>
<dbReference type="GO" id="GO:0004070">
    <property type="term" value="F:aspartate carbamoyltransferase activity"/>
    <property type="evidence" value="ECO:0007669"/>
    <property type="project" value="UniProtKB-UniRule"/>
</dbReference>
<dbReference type="HAMAP" id="MF_00001">
    <property type="entry name" value="Asp_carb_tr"/>
    <property type="match status" value="1"/>
</dbReference>
<organism evidence="10 11">
    <name type="scientific">Alkalibacillus haloalkaliphilus</name>
    <dbReference type="NCBI Taxonomy" id="94136"/>
    <lineage>
        <taxon>Bacteria</taxon>
        <taxon>Bacillati</taxon>
        <taxon>Bacillota</taxon>
        <taxon>Bacilli</taxon>
        <taxon>Bacillales</taxon>
        <taxon>Bacillaceae</taxon>
        <taxon>Alkalibacillus</taxon>
    </lineage>
</organism>
<dbReference type="PANTHER" id="PTHR45753">
    <property type="entry name" value="ORNITHINE CARBAMOYLTRANSFERASE, MITOCHONDRIAL"/>
    <property type="match status" value="1"/>
</dbReference>
<proteinExistence type="inferred from homology"/>
<feature type="binding site" evidence="7">
    <location>
        <position position="159"/>
    </location>
    <ligand>
        <name>L-aspartate</name>
        <dbReference type="ChEBI" id="CHEBI:29991"/>
    </ligand>
</feature>
<comment type="caution">
    <text evidence="10">The sequence shown here is derived from an EMBL/GenBank/DDBJ whole genome shotgun (WGS) entry which is preliminary data.</text>
</comment>
<evidence type="ECO:0000256" key="7">
    <source>
        <dbReference type="HAMAP-Rule" id="MF_00001"/>
    </source>
</evidence>
<evidence type="ECO:0000256" key="5">
    <source>
        <dbReference type="ARBA" id="ARBA00043884"/>
    </source>
</evidence>
<reference evidence="10 11" key="1">
    <citation type="submission" date="2019-07" db="EMBL/GenBank/DDBJ databases">
        <title>Whole genome shotgun sequence of Alkalibacillus haloalkaliphilus NBRC 103110.</title>
        <authorList>
            <person name="Hosoyama A."/>
            <person name="Uohara A."/>
            <person name="Ohji S."/>
            <person name="Ichikawa N."/>
        </authorList>
    </citation>
    <scope>NUCLEOTIDE SEQUENCE [LARGE SCALE GENOMIC DNA]</scope>
    <source>
        <strain evidence="10 11">NBRC 103110</strain>
    </source>
</reference>
<accession>A0A511W656</accession>
<dbReference type="GO" id="GO:0006207">
    <property type="term" value="P:'de novo' pyrimidine nucleobase biosynthetic process"/>
    <property type="evidence" value="ECO:0007669"/>
    <property type="project" value="InterPro"/>
</dbReference>
<feature type="binding site" evidence="7">
    <location>
        <position position="129"/>
    </location>
    <ligand>
        <name>carbamoyl phosphate</name>
        <dbReference type="ChEBI" id="CHEBI:58228"/>
    </ligand>
</feature>
<dbReference type="InterPro" id="IPR006131">
    <property type="entry name" value="Asp_carbamoyltransf_Asp/Orn-bd"/>
</dbReference>
<dbReference type="InterPro" id="IPR006132">
    <property type="entry name" value="Asp/Orn_carbamoyltranf_P-bd"/>
</dbReference>
<name>A0A511W656_9BACI</name>
<dbReference type="GO" id="GO:0044205">
    <property type="term" value="P:'de novo' UMP biosynthetic process"/>
    <property type="evidence" value="ECO:0007669"/>
    <property type="project" value="UniProtKB-UniRule"/>
</dbReference>
<dbReference type="EC" id="2.1.3.2" evidence="7"/>
<keyword evidence="11" id="KW-1185">Reference proteome</keyword>
<dbReference type="InterPro" id="IPR036901">
    <property type="entry name" value="Asp/Orn_carbamoylTrfase_sf"/>
</dbReference>
<comment type="similarity">
    <text evidence="2 7">Belongs to the aspartate/ornithine carbamoyltransferase superfamily. ATCase family.</text>
</comment>
<keyword evidence="3 7" id="KW-0808">Transferase</keyword>
<dbReference type="UniPathway" id="UPA00070">
    <property type="reaction ID" value="UER00116"/>
</dbReference>
<evidence type="ECO:0000256" key="3">
    <source>
        <dbReference type="ARBA" id="ARBA00022679"/>
    </source>
</evidence>
<dbReference type="GO" id="GO:0016597">
    <property type="term" value="F:amino acid binding"/>
    <property type="evidence" value="ECO:0007669"/>
    <property type="project" value="InterPro"/>
</dbReference>
<gene>
    <name evidence="7 10" type="primary">pyrB</name>
    <name evidence="10" type="ORF">AHA02nite_06180</name>
</gene>
<evidence type="ECO:0000256" key="1">
    <source>
        <dbReference type="ARBA" id="ARBA00004852"/>
    </source>
</evidence>
<comment type="catalytic activity">
    <reaction evidence="6 7">
        <text>carbamoyl phosphate + L-aspartate = N-carbamoyl-L-aspartate + phosphate + H(+)</text>
        <dbReference type="Rhea" id="RHEA:20013"/>
        <dbReference type="ChEBI" id="CHEBI:15378"/>
        <dbReference type="ChEBI" id="CHEBI:29991"/>
        <dbReference type="ChEBI" id="CHEBI:32814"/>
        <dbReference type="ChEBI" id="CHEBI:43474"/>
        <dbReference type="ChEBI" id="CHEBI:58228"/>
        <dbReference type="EC" id="2.1.3.2"/>
    </reaction>
</comment>
<feature type="binding site" evidence="7">
    <location>
        <position position="99"/>
    </location>
    <ligand>
        <name>carbamoyl phosphate</name>
        <dbReference type="ChEBI" id="CHEBI:58228"/>
    </ligand>
</feature>
<dbReference type="Gene3D" id="3.40.50.1370">
    <property type="entry name" value="Aspartate/ornithine carbamoyltransferase"/>
    <property type="match status" value="2"/>
</dbReference>
<evidence type="ECO:0000259" key="9">
    <source>
        <dbReference type="Pfam" id="PF02729"/>
    </source>
</evidence>
<dbReference type="Proteomes" id="UP000321440">
    <property type="component" value="Unassembled WGS sequence"/>
</dbReference>
<dbReference type="NCBIfam" id="NF002032">
    <property type="entry name" value="PRK00856.1"/>
    <property type="match status" value="1"/>
</dbReference>
<dbReference type="AlphaFoldDB" id="A0A511W656"/>
<dbReference type="Pfam" id="PF02729">
    <property type="entry name" value="OTCace_N"/>
    <property type="match status" value="1"/>
</dbReference>
<dbReference type="InterPro" id="IPR002082">
    <property type="entry name" value="Asp_carbamoyltransf"/>
</dbReference>
<comment type="subunit">
    <text evidence="7">Heterododecamer (2C3:3R2) of six catalytic PyrB chains organized as two trimers (C3), and six regulatory PyrI chains organized as three dimers (R2).</text>
</comment>
<evidence type="ECO:0000256" key="2">
    <source>
        <dbReference type="ARBA" id="ARBA00008896"/>
    </source>
</evidence>